<dbReference type="WBParaSite" id="RSKR_0000649100.1">
    <property type="protein sequence ID" value="RSKR_0000649100.1"/>
    <property type="gene ID" value="RSKR_0000649100"/>
</dbReference>
<evidence type="ECO:0000313" key="2">
    <source>
        <dbReference type="WBParaSite" id="RSKR_0000649100.1"/>
    </source>
</evidence>
<name>A0AC35U010_9BILA</name>
<protein>
    <submittedName>
        <fullName evidence="2">Protection of telomeres protein 1</fullName>
    </submittedName>
</protein>
<evidence type="ECO:0000313" key="1">
    <source>
        <dbReference type="Proteomes" id="UP000095286"/>
    </source>
</evidence>
<sequence length="303" mass="33926">MSRLSKTSLVSTFFKNGANQDIFVDETLLRRQKQAVNVADEHILIELETDENRDVIRALQEQSKADLISLKRSKSSIDTEDDYSKRQKVDENYFITPQRSTAISAVAARKFACPRRKNEVTSVSSTPNGGKQIVYSAKTPVSSVGLETTKATPIQAKRSISPGNTPMHMINNRIDATNHSFIKLSEVFIGTNEVKDVIGLVFDIQRIGDDCVELLLIDEDKKGVYARVQSDIEVTSSYLKQAKGKTAILKQFKLTDKGTDHPFISVQKNNIFVGSNCFEAEDLSDWYNSTDPISKNDIDIIHF</sequence>
<organism evidence="1 2">
    <name type="scientific">Rhabditophanes sp. KR3021</name>
    <dbReference type="NCBI Taxonomy" id="114890"/>
    <lineage>
        <taxon>Eukaryota</taxon>
        <taxon>Metazoa</taxon>
        <taxon>Ecdysozoa</taxon>
        <taxon>Nematoda</taxon>
        <taxon>Chromadorea</taxon>
        <taxon>Rhabditida</taxon>
        <taxon>Tylenchina</taxon>
        <taxon>Panagrolaimomorpha</taxon>
        <taxon>Strongyloidoidea</taxon>
        <taxon>Alloionematidae</taxon>
        <taxon>Rhabditophanes</taxon>
    </lineage>
</organism>
<proteinExistence type="predicted"/>
<reference evidence="2" key="1">
    <citation type="submission" date="2016-11" db="UniProtKB">
        <authorList>
            <consortium name="WormBaseParasite"/>
        </authorList>
    </citation>
    <scope>IDENTIFICATION</scope>
    <source>
        <strain evidence="2">KR3021</strain>
    </source>
</reference>
<dbReference type="Proteomes" id="UP000095286">
    <property type="component" value="Unplaced"/>
</dbReference>
<accession>A0AC35U010</accession>